<evidence type="ECO:0000256" key="5">
    <source>
        <dbReference type="ARBA" id="ARBA00023136"/>
    </source>
</evidence>
<proteinExistence type="predicted"/>
<dbReference type="RefSeq" id="WP_113869273.1">
    <property type="nucleotide sequence ID" value="NZ_AGJP01000001.1"/>
</dbReference>
<feature type="transmembrane region" description="Helical" evidence="6">
    <location>
        <begin position="277"/>
        <end position="298"/>
    </location>
</feature>
<feature type="transmembrane region" description="Helical" evidence="6">
    <location>
        <begin position="85"/>
        <end position="101"/>
    </location>
</feature>
<organism evidence="7 8">
    <name type="scientific">Brenneria salicis ATCC 15712 = DSM 30166</name>
    <dbReference type="NCBI Taxonomy" id="714314"/>
    <lineage>
        <taxon>Bacteria</taxon>
        <taxon>Pseudomonadati</taxon>
        <taxon>Pseudomonadota</taxon>
        <taxon>Gammaproteobacteria</taxon>
        <taxon>Enterobacterales</taxon>
        <taxon>Pectobacteriaceae</taxon>
        <taxon>Brenneria</taxon>
    </lineage>
</organism>
<feature type="transmembrane region" description="Helical" evidence="6">
    <location>
        <begin position="139"/>
        <end position="158"/>
    </location>
</feature>
<evidence type="ECO:0000256" key="2">
    <source>
        <dbReference type="ARBA" id="ARBA00022475"/>
    </source>
</evidence>
<feature type="transmembrane region" description="Helical" evidence="6">
    <location>
        <begin position="107"/>
        <end position="127"/>
    </location>
</feature>
<comment type="subcellular location">
    <subcellularLocation>
        <location evidence="1">Cell inner membrane</location>
        <topology evidence="1">Multi-pass membrane protein</topology>
    </subcellularLocation>
</comment>
<evidence type="ECO:0000313" key="7">
    <source>
        <dbReference type="EMBL" id="RBP57915.1"/>
    </source>
</evidence>
<feature type="transmembrane region" description="Helical" evidence="6">
    <location>
        <begin position="238"/>
        <end position="257"/>
    </location>
</feature>
<evidence type="ECO:0000256" key="4">
    <source>
        <dbReference type="ARBA" id="ARBA00022989"/>
    </source>
</evidence>
<dbReference type="InterPro" id="IPR001851">
    <property type="entry name" value="ABC_transp_permease"/>
</dbReference>
<keyword evidence="5 6" id="KW-0472">Membrane</keyword>
<protein>
    <submittedName>
        <fullName evidence="7">Nucleoside ABC transporter membrane protein</fullName>
    </submittedName>
</protein>
<feature type="transmembrane region" description="Helical" evidence="6">
    <location>
        <begin position="190"/>
        <end position="208"/>
    </location>
</feature>
<keyword evidence="2" id="KW-1003">Cell membrane</keyword>
<keyword evidence="4 6" id="KW-1133">Transmembrane helix</keyword>
<feature type="transmembrane region" description="Helical" evidence="6">
    <location>
        <begin position="50"/>
        <end position="73"/>
    </location>
</feature>
<evidence type="ECO:0000256" key="6">
    <source>
        <dbReference type="SAM" id="Phobius"/>
    </source>
</evidence>
<feature type="transmembrane region" description="Helical" evidence="6">
    <location>
        <begin position="310"/>
        <end position="335"/>
    </location>
</feature>
<dbReference type="AlphaFoldDB" id="A0A366HZI3"/>
<dbReference type="PANTHER" id="PTHR47089:SF1">
    <property type="entry name" value="GUANOSINE ABC TRANSPORTER PERMEASE PROTEIN NUPP"/>
    <property type="match status" value="1"/>
</dbReference>
<dbReference type="EMBL" id="QNRY01000056">
    <property type="protein sequence ID" value="RBP57915.1"/>
    <property type="molecule type" value="Genomic_DNA"/>
</dbReference>
<gene>
    <name evidence="7" type="ORF">DES54_1565</name>
</gene>
<reference evidence="7 8" key="1">
    <citation type="submission" date="2018-06" db="EMBL/GenBank/DDBJ databases">
        <title>Genomic Encyclopedia of Type Strains, Phase IV (KMG-IV): sequencing the most valuable type-strain genomes for metagenomic binning, comparative biology and taxonomic classification.</title>
        <authorList>
            <person name="Goeker M."/>
        </authorList>
    </citation>
    <scope>NUCLEOTIDE SEQUENCE [LARGE SCALE GENOMIC DNA]</scope>
    <source>
        <strain evidence="7 8">DSM 30166</strain>
    </source>
</reference>
<evidence type="ECO:0000256" key="3">
    <source>
        <dbReference type="ARBA" id="ARBA00022692"/>
    </source>
</evidence>
<dbReference type="GO" id="GO:0005886">
    <property type="term" value="C:plasma membrane"/>
    <property type="evidence" value="ECO:0007669"/>
    <property type="project" value="UniProtKB-SubCell"/>
</dbReference>
<dbReference type="OrthoDB" id="45037at2"/>
<dbReference type="Proteomes" id="UP000253046">
    <property type="component" value="Unassembled WGS sequence"/>
</dbReference>
<evidence type="ECO:0000256" key="1">
    <source>
        <dbReference type="ARBA" id="ARBA00004429"/>
    </source>
</evidence>
<dbReference type="Pfam" id="PF02653">
    <property type="entry name" value="BPD_transp_2"/>
    <property type="match status" value="1"/>
</dbReference>
<dbReference type="GO" id="GO:0022857">
    <property type="term" value="F:transmembrane transporter activity"/>
    <property type="evidence" value="ECO:0007669"/>
    <property type="project" value="InterPro"/>
</dbReference>
<comment type="caution">
    <text evidence="7">The sequence shown here is derived from an EMBL/GenBank/DDBJ whole genome shotgun (WGS) entry which is preliminary data.</text>
</comment>
<evidence type="ECO:0000313" key="8">
    <source>
        <dbReference type="Proteomes" id="UP000253046"/>
    </source>
</evidence>
<name>A0A366HZI3_9GAMM</name>
<sequence>MSNLLRWLHRLRMVWAVLAAFALGSLLILATSHNPLKAYASLFEGAFFDYYGLADTLIKMCPMLLAGLAVIIPMRCGLLNVGGEGQIYIGGLAAAAVALYLPALPAWLHLLLCLMAGMIGGGLWGAIPGYLRAVRGLNEVIVTLLMNYVGINIVSYFAGGPMMQDGAPYPYSNEISESLWLPIFLPNTDTHIGVIIAAVLSTFVFWVLRYTTVGFSMSAVGKSPKAAHYAGISIPRHLIGSMIAGGAVAGLAGALEVVGVKYRLYHLFSPGYGYDGIVVAFMASLNPLLAALSAFFLAGLSTGAQFMQRAIGLDVTAIEALRGLIVIFVAAGLIWKLKSQQQAVSDNNLIPSTHSSRSQRDG</sequence>
<keyword evidence="8" id="KW-1185">Reference proteome</keyword>
<keyword evidence="3 6" id="KW-0812">Transmembrane</keyword>
<dbReference type="PANTHER" id="PTHR47089">
    <property type="entry name" value="ABC TRANSPORTER, PERMEASE PROTEIN"/>
    <property type="match status" value="1"/>
</dbReference>
<dbReference type="CDD" id="cd06580">
    <property type="entry name" value="TM_PBP1_transp_TpRbsC_like"/>
    <property type="match status" value="1"/>
</dbReference>
<accession>A0A366HZI3</accession>